<comment type="caution">
    <text evidence="2">The sequence shown here is derived from an EMBL/GenBank/DDBJ whole genome shotgun (WGS) entry which is preliminary data.</text>
</comment>
<dbReference type="EMBL" id="JAELVF020000001">
    <property type="protein sequence ID" value="MBU7598972.1"/>
    <property type="molecule type" value="Genomic_DNA"/>
</dbReference>
<feature type="transmembrane region" description="Helical" evidence="1">
    <location>
        <begin position="393"/>
        <end position="413"/>
    </location>
</feature>
<keyword evidence="3" id="KW-1185">Reference proteome</keyword>
<sequence>MEPGRLRLLGAAAVAALLVFGLLASWQMSERRDSTSAVIDGSQPLSMHAAQIYRSLADANTTAASGFLTGGNENQKIRDRYDQQIGLASESLSDAAANGRASDRARAKLSELTEQLPVYTGLVETARANNRQGLPVGGAYLRHADEMMREDLLPTAEKLYDAQSEQLNEEHESARSLPWLALLWGVAVLALLVWLQRRHFLRTNRVFNRGLVAATCAAALLLVWVLGSGLLAQHHLDEANRNGTLSLDRLNSALVAALKARGNEGMALVSRGAGDQYTSEYEKNMKDLAGSSPEDGDGGLLREAEQLADDEAGREPVRSALRNAGFWHYRNGEVRKREAGGEYSQAVAMVIGSRGTTGETFDKVNGGLSRAIKHEQTQFTTAAERGRNALDSLPVGAVVLVLVGAAGAVAGIGRRLAEYR</sequence>
<keyword evidence="1" id="KW-0472">Membrane</keyword>
<evidence type="ECO:0000256" key="1">
    <source>
        <dbReference type="SAM" id="Phobius"/>
    </source>
</evidence>
<accession>A0A949N6E6</accession>
<reference evidence="2" key="1">
    <citation type="submission" date="2021-06" db="EMBL/GenBank/DDBJ databases">
        <title>Sequencing of actinobacteria type strains.</title>
        <authorList>
            <person name="Nguyen G.-S."/>
            <person name="Wentzel A."/>
        </authorList>
    </citation>
    <scope>NUCLEOTIDE SEQUENCE</scope>
    <source>
        <strain evidence="2">P38-E01</strain>
    </source>
</reference>
<name>A0A949N6E6_9ACTN</name>
<protein>
    <recommendedName>
        <fullName evidence="4">Secreted protein</fullName>
    </recommendedName>
</protein>
<evidence type="ECO:0000313" key="2">
    <source>
        <dbReference type="EMBL" id="MBU7598972.1"/>
    </source>
</evidence>
<feature type="transmembrane region" description="Helical" evidence="1">
    <location>
        <begin position="177"/>
        <end position="195"/>
    </location>
</feature>
<dbReference type="AlphaFoldDB" id="A0A949N6E6"/>
<dbReference type="Proteomes" id="UP000694501">
    <property type="component" value="Unassembled WGS sequence"/>
</dbReference>
<organism evidence="2 3">
    <name type="scientific">Streptomyces tardus</name>
    <dbReference type="NCBI Taxonomy" id="2780544"/>
    <lineage>
        <taxon>Bacteria</taxon>
        <taxon>Bacillati</taxon>
        <taxon>Actinomycetota</taxon>
        <taxon>Actinomycetes</taxon>
        <taxon>Kitasatosporales</taxon>
        <taxon>Streptomycetaceae</taxon>
        <taxon>Streptomyces</taxon>
    </lineage>
</organism>
<evidence type="ECO:0000313" key="3">
    <source>
        <dbReference type="Proteomes" id="UP000694501"/>
    </source>
</evidence>
<keyword evidence="1" id="KW-0812">Transmembrane</keyword>
<evidence type="ECO:0008006" key="4">
    <source>
        <dbReference type="Google" id="ProtNLM"/>
    </source>
</evidence>
<proteinExistence type="predicted"/>
<feature type="transmembrane region" description="Helical" evidence="1">
    <location>
        <begin position="207"/>
        <end position="227"/>
    </location>
</feature>
<keyword evidence="1" id="KW-1133">Transmembrane helix</keyword>
<gene>
    <name evidence="2" type="ORF">JGS22_015480</name>
</gene>